<accession>A0AA38UF99</accession>
<keyword evidence="1" id="KW-1133">Transmembrane helix</keyword>
<proteinExistence type="predicted"/>
<sequence length="291" mass="31063">MFKTTAHSFLEDSSQTSDSMTALTPTISSPVSTIVGTAASISAVRLVEGPLTFTSLPLPSSVSTDNNDHMFQLIFQPFIDFFEGPITLSRFSSQSSVTLVEGTVTLTPSLPLPTSSATLVEEMGTFTPSLPLPTSSVYTDNHMIDLLFQPFVDFFDGPIAVQQSSPTTVISAIVSNSVTPHPLFTPIDDAKVTSIVDASQGTVGVPSLTVALVSPISIAPVVPNHISMNPNAPFIVCIVTVATLALFVWPSLCAKRRRRKNISKTIEGQESTSGIFCAKGHLQFEEVVVWS</sequence>
<keyword evidence="1" id="KW-0472">Membrane</keyword>
<keyword evidence="3" id="KW-1185">Reference proteome</keyword>
<evidence type="ECO:0000313" key="2">
    <source>
        <dbReference type="EMBL" id="KAJ3835967.1"/>
    </source>
</evidence>
<evidence type="ECO:0000313" key="3">
    <source>
        <dbReference type="Proteomes" id="UP001163846"/>
    </source>
</evidence>
<dbReference type="EMBL" id="MU806361">
    <property type="protein sequence ID" value="KAJ3835967.1"/>
    <property type="molecule type" value="Genomic_DNA"/>
</dbReference>
<name>A0AA38UF99_9AGAR</name>
<gene>
    <name evidence="2" type="ORF">F5878DRAFT_643919</name>
</gene>
<dbReference type="AlphaFoldDB" id="A0AA38UF99"/>
<evidence type="ECO:0000256" key="1">
    <source>
        <dbReference type="SAM" id="Phobius"/>
    </source>
</evidence>
<keyword evidence="1" id="KW-0812">Transmembrane</keyword>
<organism evidence="2 3">
    <name type="scientific">Lentinula raphanica</name>
    <dbReference type="NCBI Taxonomy" id="153919"/>
    <lineage>
        <taxon>Eukaryota</taxon>
        <taxon>Fungi</taxon>
        <taxon>Dikarya</taxon>
        <taxon>Basidiomycota</taxon>
        <taxon>Agaricomycotina</taxon>
        <taxon>Agaricomycetes</taxon>
        <taxon>Agaricomycetidae</taxon>
        <taxon>Agaricales</taxon>
        <taxon>Marasmiineae</taxon>
        <taxon>Omphalotaceae</taxon>
        <taxon>Lentinula</taxon>
    </lineage>
</organism>
<comment type="caution">
    <text evidence="2">The sequence shown here is derived from an EMBL/GenBank/DDBJ whole genome shotgun (WGS) entry which is preliminary data.</text>
</comment>
<dbReference type="Proteomes" id="UP001163846">
    <property type="component" value="Unassembled WGS sequence"/>
</dbReference>
<reference evidence="2" key="1">
    <citation type="submission" date="2022-08" db="EMBL/GenBank/DDBJ databases">
        <authorList>
            <consortium name="DOE Joint Genome Institute"/>
            <person name="Min B."/>
            <person name="Riley R."/>
            <person name="Sierra-Patev S."/>
            <person name="Naranjo-Ortiz M."/>
            <person name="Looney B."/>
            <person name="Konkel Z."/>
            <person name="Slot J.C."/>
            <person name="Sakamoto Y."/>
            <person name="Steenwyk J.L."/>
            <person name="Rokas A."/>
            <person name="Carro J."/>
            <person name="Camarero S."/>
            <person name="Ferreira P."/>
            <person name="Molpeceres G."/>
            <person name="Ruiz-Duenas F.J."/>
            <person name="Serrano A."/>
            <person name="Henrissat B."/>
            <person name="Drula E."/>
            <person name="Hughes K.W."/>
            <person name="Mata J.L."/>
            <person name="Ishikawa N.K."/>
            <person name="Vargas-Isla R."/>
            <person name="Ushijima S."/>
            <person name="Smith C.A."/>
            <person name="Ahrendt S."/>
            <person name="Andreopoulos W."/>
            <person name="He G."/>
            <person name="Labutti K."/>
            <person name="Lipzen A."/>
            <person name="Ng V."/>
            <person name="Sandor L."/>
            <person name="Barry K."/>
            <person name="Martinez A.T."/>
            <person name="Xiao Y."/>
            <person name="Gibbons J.G."/>
            <person name="Terashima K."/>
            <person name="Hibbett D.S."/>
            <person name="Grigoriev I.V."/>
        </authorList>
    </citation>
    <scope>NUCLEOTIDE SEQUENCE</scope>
    <source>
        <strain evidence="2">TFB9207</strain>
    </source>
</reference>
<feature type="transmembrane region" description="Helical" evidence="1">
    <location>
        <begin position="232"/>
        <end position="254"/>
    </location>
</feature>
<protein>
    <submittedName>
        <fullName evidence="2">Uncharacterized protein</fullName>
    </submittedName>
</protein>